<protein>
    <submittedName>
        <fullName evidence="1">Uncharacterized protein</fullName>
    </submittedName>
</protein>
<evidence type="ECO:0000313" key="2">
    <source>
        <dbReference type="Proteomes" id="UP000499080"/>
    </source>
</evidence>
<organism evidence="1 2">
    <name type="scientific">Araneus ventricosus</name>
    <name type="common">Orbweaver spider</name>
    <name type="synonym">Epeira ventricosa</name>
    <dbReference type="NCBI Taxonomy" id="182803"/>
    <lineage>
        <taxon>Eukaryota</taxon>
        <taxon>Metazoa</taxon>
        <taxon>Ecdysozoa</taxon>
        <taxon>Arthropoda</taxon>
        <taxon>Chelicerata</taxon>
        <taxon>Arachnida</taxon>
        <taxon>Araneae</taxon>
        <taxon>Araneomorphae</taxon>
        <taxon>Entelegynae</taxon>
        <taxon>Araneoidea</taxon>
        <taxon>Araneidae</taxon>
        <taxon>Araneus</taxon>
    </lineage>
</organism>
<accession>A0A4Y2HNX1</accession>
<dbReference type="AlphaFoldDB" id="A0A4Y2HNX1"/>
<proteinExistence type="predicted"/>
<sequence>MCTVLLLHFYSRECSSSFAKSLVMPLLRLMQGCRKFVGKIVLSGQEFMICPNMDMKMSQVMTSKTLANVKASNMCEKIIELLFMTYLKNVELAMIHSVPSD</sequence>
<keyword evidence="2" id="KW-1185">Reference proteome</keyword>
<dbReference type="Proteomes" id="UP000499080">
    <property type="component" value="Unassembled WGS sequence"/>
</dbReference>
<gene>
    <name evidence="1" type="ORF">AVEN_47206_1</name>
</gene>
<dbReference type="EMBL" id="BGPR01002058">
    <property type="protein sequence ID" value="GBM67035.1"/>
    <property type="molecule type" value="Genomic_DNA"/>
</dbReference>
<name>A0A4Y2HNX1_ARAVE</name>
<reference evidence="1 2" key="1">
    <citation type="journal article" date="2019" name="Sci. Rep.">
        <title>Orb-weaving spider Araneus ventricosus genome elucidates the spidroin gene catalogue.</title>
        <authorList>
            <person name="Kono N."/>
            <person name="Nakamura H."/>
            <person name="Ohtoshi R."/>
            <person name="Moran D.A.P."/>
            <person name="Shinohara A."/>
            <person name="Yoshida Y."/>
            <person name="Fujiwara M."/>
            <person name="Mori M."/>
            <person name="Tomita M."/>
            <person name="Arakawa K."/>
        </authorList>
    </citation>
    <scope>NUCLEOTIDE SEQUENCE [LARGE SCALE GENOMIC DNA]</scope>
</reference>
<evidence type="ECO:0000313" key="1">
    <source>
        <dbReference type="EMBL" id="GBM67035.1"/>
    </source>
</evidence>
<comment type="caution">
    <text evidence="1">The sequence shown here is derived from an EMBL/GenBank/DDBJ whole genome shotgun (WGS) entry which is preliminary data.</text>
</comment>